<dbReference type="OrthoDB" id="3266227at2759"/>
<evidence type="ECO:0000313" key="1">
    <source>
        <dbReference type="EMBL" id="TDL22016.1"/>
    </source>
</evidence>
<dbReference type="InterPro" id="IPR035992">
    <property type="entry name" value="Ricin_B-like_lectins"/>
</dbReference>
<proteinExistence type="predicted"/>
<dbReference type="VEuPathDB" id="FungiDB:BD410DRAFT_840137"/>
<protein>
    <recommendedName>
        <fullName evidence="3">Ricin B lectin domain-containing protein</fullName>
    </recommendedName>
</protein>
<dbReference type="SUPFAM" id="SSF50370">
    <property type="entry name" value="Ricin B-like lectins"/>
    <property type="match status" value="1"/>
</dbReference>
<keyword evidence="2" id="KW-1185">Reference proteome</keyword>
<evidence type="ECO:0000313" key="2">
    <source>
        <dbReference type="Proteomes" id="UP000294933"/>
    </source>
</evidence>
<accession>A0A4Y7Q402</accession>
<evidence type="ECO:0008006" key="3">
    <source>
        <dbReference type="Google" id="ProtNLM"/>
    </source>
</evidence>
<dbReference type="EMBL" id="ML170177">
    <property type="protein sequence ID" value="TDL22016.1"/>
    <property type="molecule type" value="Genomic_DNA"/>
</dbReference>
<reference evidence="1 2" key="1">
    <citation type="submission" date="2018-06" db="EMBL/GenBank/DDBJ databases">
        <title>A transcriptomic atlas of mushroom development highlights an independent origin of complex multicellularity.</title>
        <authorList>
            <consortium name="DOE Joint Genome Institute"/>
            <person name="Krizsan K."/>
            <person name="Almasi E."/>
            <person name="Merenyi Z."/>
            <person name="Sahu N."/>
            <person name="Viragh M."/>
            <person name="Koszo T."/>
            <person name="Mondo S."/>
            <person name="Kiss B."/>
            <person name="Balint B."/>
            <person name="Kues U."/>
            <person name="Barry K."/>
            <person name="Hegedus J.C."/>
            <person name="Henrissat B."/>
            <person name="Johnson J."/>
            <person name="Lipzen A."/>
            <person name="Ohm R."/>
            <person name="Nagy I."/>
            <person name="Pangilinan J."/>
            <person name="Yan J."/>
            <person name="Xiong Y."/>
            <person name="Grigoriev I.V."/>
            <person name="Hibbett D.S."/>
            <person name="Nagy L.G."/>
        </authorList>
    </citation>
    <scope>NUCLEOTIDE SEQUENCE [LARGE SCALE GENOMIC DNA]</scope>
    <source>
        <strain evidence="1 2">SZMC22713</strain>
    </source>
</reference>
<sequence>MPEGIIKTGTYAIQNVNRGNHIVLKDAALVAGSSEHGKVPPSNALWKVTELMNGRYTVCITSQDKKLACSDGTAGSAIVIGSDETDWTIKETARKGEYVICHVEQELYWGFKRDAMGVGTPVILRDKPTGYATV</sequence>
<dbReference type="Gene3D" id="2.80.10.50">
    <property type="match status" value="1"/>
</dbReference>
<dbReference type="AlphaFoldDB" id="A0A4Y7Q402"/>
<name>A0A4Y7Q402_9AGAM</name>
<organism evidence="1 2">
    <name type="scientific">Rickenella mellea</name>
    <dbReference type="NCBI Taxonomy" id="50990"/>
    <lineage>
        <taxon>Eukaryota</taxon>
        <taxon>Fungi</taxon>
        <taxon>Dikarya</taxon>
        <taxon>Basidiomycota</taxon>
        <taxon>Agaricomycotina</taxon>
        <taxon>Agaricomycetes</taxon>
        <taxon>Hymenochaetales</taxon>
        <taxon>Rickenellaceae</taxon>
        <taxon>Rickenella</taxon>
    </lineage>
</organism>
<dbReference type="Proteomes" id="UP000294933">
    <property type="component" value="Unassembled WGS sequence"/>
</dbReference>
<gene>
    <name evidence="1" type="ORF">BD410DRAFT_840137</name>
</gene>